<dbReference type="Proteomes" id="UP000001357">
    <property type="component" value="Unassembled WGS sequence"/>
</dbReference>
<dbReference type="InterPro" id="IPR013087">
    <property type="entry name" value="Znf_C2H2_type"/>
</dbReference>
<dbReference type="SMART" id="SM00355">
    <property type="entry name" value="ZnF_C2H2"/>
    <property type="match status" value="2"/>
</dbReference>
<feature type="compositionally biased region" description="Basic residues" evidence="1">
    <location>
        <begin position="602"/>
        <end position="614"/>
    </location>
</feature>
<feature type="compositionally biased region" description="Low complexity" evidence="1">
    <location>
        <begin position="552"/>
        <end position="567"/>
    </location>
</feature>
<feature type="region of interest" description="Disordered" evidence="1">
    <location>
        <begin position="406"/>
        <end position="494"/>
    </location>
</feature>
<feature type="compositionally biased region" description="Low complexity" evidence="1">
    <location>
        <begin position="330"/>
        <end position="349"/>
    </location>
</feature>
<feature type="compositionally biased region" description="Low complexity" evidence="1">
    <location>
        <begin position="588"/>
        <end position="601"/>
    </location>
</feature>
<feature type="compositionally biased region" description="Polar residues" evidence="1">
    <location>
        <begin position="225"/>
        <end position="246"/>
    </location>
</feature>
<feature type="compositionally biased region" description="Polar residues" evidence="1">
    <location>
        <begin position="468"/>
        <end position="477"/>
    </location>
</feature>
<feature type="region of interest" description="Disordered" evidence="1">
    <location>
        <begin position="56"/>
        <end position="109"/>
    </location>
</feature>
<feature type="compositionally biased region" description="Low complexity" evidence="1">
    <location>
        <begin position="478"/>
        <end position="494"/>
    </location>
</feature>
<sequence length="807" mass="83029">MPPRATGATSATSRRGRDLAARLDLLKQHMSPGLRFSLSASLDNIAHLDLDLLPSPSSSSSSSSLTAPAPPVAASSSSAAAAPATLPLGATDHESTNASTTSTSQPSVVVGLRQRVRAHLADPGALNRGPPVVFKCPAPNCERVYRTRGGWCRHVSSVHRRQVMAKDAVPSFEKGGQPCTRPRLSWQHYSHSWTPAAPMPAACSDPCAAPSPATSDTDLGYAGSPVSTVSDAPAHASSTPNTSHPATSLADVRHHQRPGNLEDPDHPSPRPIQAHPRKDHPCSARVTGSLASVLPLYPLEDELVLAQCPHCARHLSAQRLVRHLYDCSHASVSTSTSPSNNTPTSTSAHAGTALSKWRLRHRTGPNPSPAASHLRYALPHAMLQHPLSLAATQHNARCLSATSHHTLTEDREDSSDAWDNSSDVDTLERSSTDSGIEGESARELPASPTTTALKPNSTNAGGHHSTTKDSGSGSTNDISIANPPAPSSSKSNVLKAAAASQASVAKAAPSNATASTSGMPILPIPSLAPRTQAKRNSDSTHQSHEPSKSPKKSSTTAPSACPATAKPDAGAQSTPTSRATGPSVAPGKPTGAKATPIPKAPKAARRPAKPRAPRAPRAPRGSGKAKTKGTSSKTSALPPSSAGLTVTAAGTSPYGALPYALPQYCYGVPAGYYTTNSARLCVHAPPSFKYTTPVNGYVRPTTLITSGGATWTYPSPMGLVSPGTVLTPSMAASEVPDLVHVSQLTTFLNRCYAPSYVLPGVPVGTRLVASAPLTATATSSVPVIPTAAVTASSPTKAGAASTIVAAS</sequence>
<accession>A9V7G3</accession>
<gene>
    <name evidence="3" type="ORF">MONBRDRAFT_10862</name>
</gene>
<dbReference type="InParanoid" id="A9V7G3"/>
<feature type="domain" description="C2H2-type" evidence="2">
    <location>
        <begin position="136"/>
        <end position="159"/>
    </location>
</feature>
<dbReference type="GeneID" id="5893953"/>
<dbReference type="STRING" id="81824.A9V7G3"/>
<feature type="compositionally biased region" description="Polar residues" evidence="1">
    <location>
        <begin position="447"/>
        <end position="460"/>
    </location>
</feature>
<reference evidence="3 4" key="1">
    <citation type="journal article" date="2008" name="Nature">
        <title>The genome of the choanoflagellate Monosiga brevicollis and the origin of metazoans.</title>
        <authorList>
            <consortium name="JGI Sequencing"/>
            <person name="King N."/>
            <person name="Westbrook M.J."/>
            <person name="Young S.L."/>
            <person name="Kuo A."/>
            <person name="Abedin M."/>
            <person name="Chapman J."/>
            <person name="Fairclough S."/>
            <person name="Hellsten U."/>
            <person name="Isogai Y."/>
            <person name="Letunic I."/>
            <person name="Marr M."/>
            <person name="Pincus D."/>
            <person name="Putnam N."/>
            <person name="Rokas A."/>
            <person name="Wright K.J."/>
            <person name="Zuzow R."/>
            <person name="Dirks W."/>
            <person name="Good M."/>
            <person name="Goodstein D."/>
            <person name="Lemons D."/>
            <person name="Li W."/>
            <person name="Lyons J.B."/>
            <person name="Morris A."/>
            <person name="Nichols S."/>
            <person name="Richter D.J."/>
            <person name="Salamov A."/>
            <person name="Bork P."/>
            <person name="Lim W.A."/>
            <person name="Manning G."/>
            <person name="Miller W.T."/>
            <person name="McGinnis W."/>
            <person name="Shapiro H."/>
            <person name="Tjian R."/>
            <person name="Grigoriev I.V."/>
            <person name="Rokhsar D."/>
        </authorList>
    </citation>
    <scope>NUCLEOTIDE SEQUENCE [LARGE SCALE GENOMIC DNA]</scope>
    <source>
        <strain evidence="4">MX1 / ATCC 50154</strain>
    </source>
</reference>
<dbReference type="EMBL" id="CH991565">
    <property type="protein sequence ID" value="EDQ86508.1"/>
    <property type="molecule type" value="Genomic_DNA"/>
</dbReference>
<protein>
    <recommendedName>
        <fullName evidence="2">C2H2-type domain-containing protein</fullName>
    </recommendedName>
</protein>
<dbReference type="KEGG" id="mbr:MONBRDRAFT_10862"/>
<feature type="region of interest" description="Disordered" evidence="1">
    <location>
        <begin position="509"/>
        <end position="642"/>
    </location>
</feature>
<feature type="region of interest" description="Disordered" evidence="1">
    <location>
        <begin position="330"/>
        <end position="353"/>
    </location>
</feature>
<proteinExistence type="predicted"/>
<keyword evidence="4" id="KW-1185">Reference proteome</keyword>
<feature type="compositionally biased region" description="Low complexity" evidence="1">
    <location>
        <begin position="56"/>
        <end position="88"/>
    </location>
</feature>
<evidence type="ECO:0000313" key="3">
    <source>
        <dbReference type="EMBL" id="EDQ86508.1"/>
    </source>
</evidence>
<organism evidence="3 4">
    <name type="scientific">Monosiga brevicollis</name>
    <name type="common">Choanoflagellate</name>
    <dbReference type="NCBI Taxonomy" id="81824"/>
    <lineage>
        <taxon>Eukaryota</taxon>
        <taxon>Choanoflagellata</taxon>
        <taxon>Craspedida</taxon>
        <taxon>Salpingoecidae</taxon>
        <taxon>Monosiga</taxon>
    </lineage>
</organism>
<feature type="compositionally biased region" description="Basic and acidic residues" evidence="1">
    <location>
        <begin position="535"/>
        <end position="548"/>
    </location>
</feature>
<feature type="region of interest" description="Disordered" evidence="1">
    <location>
        <begin position="202"/>
        <end position="283"/>
    </location>
</feature>
<name>A9V7G3_MONBE</name>
<feature type="compositionally biased region" description="Low complexity" evidence="1">
    <location>
        <begin position="618"/>
        <end position="636"/>
    </location>
</feature>
<dbReference type="PROSITE" id="PS00028">
    <property type="entry name" value="ZINC_FINGER_C2H2_1"/>
    <property type="match status" value="1"/>
</dbReference>
<feature type="compositionally biased region" description="Polar residues" evidence="1">
    <location>
        <begin position="571"/>
        <end position="580"/>
    </location>
</feature>
<dbReference type="RefSeq" id="XP_001748621.1">
    <property type="nucleotide sequence ID" value="XM_001748569.1"/>
</dbReference>
<evidence type="ECO:0000259" key="2">
    <source>
        <dbReference type="PROSITE" id="PS00028"/>
    </source>
</evidence>
<evidence type="ECO:0000256" key="1">
    <source>
        <dbReference type="SAM" id="MobiDB-lite"/>
    </source>
</evidence>
<evidence type="ECO:0000313" key="4">
    <source>
        <dbReference type="Proteomes" id="UP000001357"/>
    </source>
</evidence>
<dbReference type="AlphaFoldDB" id="A9V7G3"/>
<feature type="compositionally biased region" description="Low complexity" evidence="1">
    <location>
        <begin position="202"/>
        <end position="213"/>
    </location>
</feature>